<keyword evidence="2" id="KW-1003">Cell membrane</keyword>
<protein>
    <submittedName>
        <fullName evidence="8">ABC transporter permease subunit</fullName>
    </submittedName>
</protein>
<dbReference type="Proteomes" id="UP001281203">
    <property type="component" value="Unassembled WGS sequence"/>
</dbReference>
<evidence type="ECO:0000313" key="9">
    <source>
        <dbReference type="Proteomes" id="UP001281203"/>
    </source>
</evidence>
<dbReference type="Pfam" id="PF12698">
    <property type="entry name" value="ABC2_membrane_3"/>
    <property type="match status" value="1"/>
</dbReference>
<feature type="transmembrane region" description="Helical" evidence="6">
    <location>
        <begin position="288"/>
        <end position="307"/>
    </location>
</feature>
<keyword evidence="9" id="KW-1185">Reference proteome</keyword>
<evidence type="ECO:0000256" key="5">
    <source>
        <dbReference type="ARBA" id="ARBA00023136"/>
    </source>
</evidence>
<comment type="caution">
    <text evidence="8">The sequence shown here is derived from an EMBL/GenBank/DDBJ whole genome shotgun (WGS) entry which is preliminary data.</text>
</comment>
<feature type="transmembrane region" description="Helical" evidence="6">
    <location>
        <begin position="261"/>
        <end position="281"/>
    </location>
</feature>
<comment type="subcellular location">
    <subcellularLocation>
        <location evidence="1">Cell membrane</location>
        <topology evidence="1">Multi-pass membrane protein</topology>
    </subcellularLocation>
</comment>
<feature type="domain" description="ABC-2 type transporter transmembrane" evidence="7">
    <location>
        <begin position="27"/>
        <end position="309"/>
    </location>
</feature>
<evidence type="ECO:0000256" key="3">
    <source>
        <dbReference type="ARBA" id="ARBA00022692"/>
    </source>
</evidence>
<evidence type="ECO:0000256" key="1">
    <source>
        <dbReference type="ARBA" id="ARBA00004651"/>
    </source>
</evidence>
<feature type="transmembrane region" description="Helical" evidence="6">
    <location>
        <begin position="21"/>
        <end position="48"/>
    </location>
</feature>
<dbReference type="InterPro" id="IPR051449">
    <property type="entry name" value="ABC-2_transporter_component"/>
</dbReference>
<dbReference type="RefSeq" id="WP_317064368.1">
    <property type="nucleotide sequence ID" value="NZ_WBKO01000001.1"/>
</dbReference>
<keyword evidence="3 6" id="KW-0812">Transmembrane</keyword>
<feature type="transmembrane region" description="Helical" evidence="6">
    <location>
        <begin position="327"/>
        <end position="348"/>
    </location>
</feature>
<keyword evidence="5 6" id="KW-0472">Membrane</keyword>
<reference evidence="8 9" key="1">
    <citation type="submission" date="2019-10" db="EMBL/GenBank/DDBJ databases">
        <title>Isolation and characterization of Methanoculleus sp. Wushi-C6 from a hot spring well.</title>
        <authorList>
            <person name="Chen S.-C."/>
            <person name="Lan Z.-H."/>
            <person name="You Y.-T."/>
            <person name="Lai M.-C."/>
        </authorList>
    </citation>
    <scope>NUCLEOTIDE SEQUENCE [LARGE SCALE GENOMIC DNA]</scope>
    <source>
        <strain evidence="8 9">Wushi-C6</strain>
    </source>
</reference>
<dbReference type="InterPro" id="IPR013525">
    <property type="entry name" value="ABC2_TM"/>
</dbReference>
<sequence length="361" mass="39070">MNARHIGLVAKKELSGLSSEKTIVFAILLQVFIAMFSSFLMVGLTAMYDPEALEGYSTATYGVGYAGADSPLIDEFEKRHDLVLHRMDLSPALAALRERRVAAVIYAPDTPPDAEGPVAITLYLIQNDLQSSVINVKIKEVLQGYERELREVRADRMVSFPVGLNFPDAGNAESFYEFVYGLLLPILVLLPAIISAALIIDLITEEYQRQTLETLLSTPVTFTEMVFGKILACWAIVPVQAGAWILLLGLNGIMVGNAVPILLHVAAAGLFLILLGAATALHYRERTSAQFVFSTAVVVLFLLVMAVPYNPLNLVVRLAVETAGPVHWLILALVTVATALLAGAVAAYGRRVARAPPATAR</sequence>
<name>A0ABU3X0L6_9EURY</name>
<evidence type="ECO:0000313" key="8">
    <source>
        <dbReference type="EMBL" id="MDV2481355.1"/>
    </source>
</evidence>
<proteinExistence type="predicted"/>
<dbReference type="PANTHER" id="PTHR30294">
    <property type="entry name" value="MEMBRANE COMPONENT OF ABC TRANSPORTER YHHJ-RELATED"/>
    <property type="match status" value="1"/>
</dbReference>
<evidence type="ECO:0000256" key="6">
    <source>
        <dbReference type="SAM" id="Phobius"/>
    </source>
</evidence>
<evidence type="ECO:0000256" key="4">
    <source>
        <dbReference type="ARBA" id="ARBA00022989"/>
    </source>
</evidence>
<feature type="transmembrane region" description="Helical" evidence="6">
    <location>
        <begin position="231"/>
        <end position="255"/>
    </location>
</feature>
<accession>A0ABU3X0L6</accession>
<keyword evidence="4 6" id="KW-1133">Transmembrane helix</keyword>
<evidence type="ECO:0000256" key="2">
    <source>
        <dbReference type="ARBA" id="ARBA00022475"/>
    </source>
</evidence>
<evidence type="ECO:0000259" key="7">
    <source>
        <dbReference type="Pfam" id="PF12698"/>
    </source>
</evidence>
<gene>
    <name evidence="8" type="ORF">F8E02_04905</name>
</gene>
<dbReference type="EMBL" id="WBKO01000001">
    <property type="protein sequence ID" value="MDV2481355.1"/>
    <property type="molecule type" value="Genomic_DNA"/>
</dbReference>
<organism evidence="8 9">
    <name type="scientific">Methanoculleus caldifontis</name>
    <dbReference type="NCBI Taxonomy" id="2651577"/>
    <lineage>
        <taxon>Archaea</taxon>
        <taxon>Methanobacteriati</taxon>
        <taxon>Methanobacteriota</taxon>
        <taxon>Stenosarchaea group</taxon>
        <taxon>Methanomicrobia</taxon>
        <taxon>Methanomicrobiales</taxon>
        <taxon>Methanomicrobiaceae</taxon>
        <taxon>Methanoculleus</taxon>
    </lineage>
</organism>
<feature type="transmembrane region" description="Helical" evidence="6">
    <location>
        <begin position="178"/>
        <end position="200"/>
    </location>
</feature>
<dbReference type="PANTHER" id="PTHR30294:SF29">
    <property type="entry name" value="MULTIDRUG ABC TRANSPORTER PERMEASE YBHS-RELATED"/>
    <property type="match status" value="1"/>
</dbReference>